<dbReference type="AlphaFoldDB" id="A0A9P7EW98"/>
<gene>
    <name evidence="1" type="ORF">F5147DRAFT_657819</name>
</gene>
<comment type="caution">
    <text evidence="1">The sequence shown here is derived from an EMBL/GenBank/DDBJ whole genome shotgun (WGS) entry which is preliminary data.</text>
</comment>
<dbReference type="EMBL" id="JABBWM010000094">
    <property type="protein sequence ID" value="KAG2091806.1"/>
    <property type="molecule type" value="Genomic_DNA"/>
</dbReference>
<evidence type="ECO:0000313" key="1">
    <source>
        <dbReference type="EMBL" id="KAG2091806.1"/>
    </source>
</evidence>
<accession>A0A9P7EW98</accession>
<sequence>MSTYLTNSTLQPFDDSTLQADLRVLSFLLKDRVYTGDIWEIIGERTIEAKQEEILRQHQSICADEPRGKRHVVLEHHLMEERKKRSQMEVSLYSRAIEHLQQNWIPFEFTTSHRDGHTSTISNCVGSLLPLLSTWVTDDVREVFYSALHAEQACQTELLSWPLPGPTCPRNIGLELGTLKAKMCRAQAETYLYSVAIGKAHESNSDLRDDTRWRDLITSYSPTDIYTGASPSSKRCIPPPLADEMCSYDHDIDNDREDSEAFEV</sequence>
<organism evidence="1 2">
    <name type="scientific">Suillus discolor</name>
    <dbReference type="NCBI Taxonomy" id="1912936"/>
    <lineage>
        <taxon>Eukaryota</taxon>
        <taxon>Fungi</taxon>
        <taxon>Dikarya</taxon>
        <taxon>Basidiomycota</taxon>
        <taxon>Agaricomycotina</taxon>
        <taxon>Agaricomycetes</taxon>
        <taxon>Agaricomycetidae</taxon>
        <taxon>Boletales</taxon>
        <taxon>Suillineae</taxon>
        <taxon>Suillaceae</taxon>
        <taxon>Suillus</taxon>
    </lineage>
</organism>
<dbReference type="Proteomes" id="UP000823399">
    <property type="component" value="Unassembled WGS sequence"/>
</dbReference>
<protein>
    <submittedName>
        <fullName evidence="1">Uncharacterized protein</fullName>
    </submittedName>
</protein>
<name>A0A9P7EW98_9AGAM</name>
<proteinExistence type="predicted"/>
<dbReference type="GeneID" id="64696596"/>
<dbReference type="OrthoDB" id="2684973at2759"/>
<reference evidence="1" key="1">
    <citation type="journal article" date="2020" name="New Phytol.">
        <title>Comparative genomics reveals dynamic genome evolution in host specialist ectomycorrhizal fungi.</title>
        <authorList>
            <person name="Lofgren L.A."/>
            <person name="Nguyen N.H."/>
            <person name="Vilgalys R."/>
            <person name="Ruytinx J."/>
            <person name="Liao H.L."/>
            <person name="Branco S."/>
            <person name="Kuo A."/>
            <person name="LaButti K."/>
            <person name="Lipzen A."/>
            <person name="Andreopoulos W."/>
            <person name="Pangilinan J."/>
            <person name="Riley R."/>
            <person name="Hundley H."/>
            <person name="Na H."/>
            <person name="Barry K."/>
            <person name="Grigoriev I.V."/>
            <person name="Stajich J.E."/>
            <person name="Kennedy P.G."/>
        </authorList>
    </citation>
    <scope>NUCLEOTIDE SEQUENCE</scope>
    <source>
        <strain evidence="1">FC423</strain>
    </source>
</reference>
<keyword evidence="2" id="KW-1185">Reference proteome</keyword>
<evidence type="ECO:0000313" key="2">
    <source>
        <dbReference type="Proteomes" id="UP000823399"/>
    </source>
</evidence>
<dbReference type="RefSeq" id="XP_041286629.1">
    <property type="nucleotide sequence ID" value="XM_041434337.1"/>
</dbReference>